<protein>
    <recommendedName>
        <fullName evidence="9">Protein kinase domain-containing protein</fullName>
    </recommendedName>
</protein>
<dbReference type="PROSITE" id="PS00107">
    <property type="entry name" value="PROTEIN_KINASE_ATP"/>
    <property type="match status" value="1"/>
</dbReference>
<dbReference type="GO" id="GO:0001664">
    <property type="term" value="F:G protein-coupled receptor binding"/>
    <property type="evidence" value="ECO:0007669"/>
    <property type="project" value="TreeGrafter"/>
</dbReference>
<dbReference type="FunFam" id="3.30.200.20:FF:000347">
    <property type="entry name" value="serine/threonine-protein kinase 32A isoform X2"/>
    <property type="match status" value="1"/>
</dbReference>
<dbReference type="InterPro" id="IPR008271">
    <property type="entry name" value="Ser/Thr_kinase_AS"/>
</dbReference>
<dbReference type="SMART" id="SM00220">
    <property type="entry name" value="S_TKc"/>
    <property type="match status" value="1"/>
</dbReference>
<keyword evidence="2" id="KW-0808">Transferase</keyword>
<dbReference type="PANTHER" id="PTHR24355">
    <property type="entry name" value="G PROTEIN-COUPLED RECEPTOR KINASE/RIBOSOMAL PROTEIN S6 KINASE"/>
    <property type="match status" value="1"/>
</dbReference>
<evidence type="ECO:0000313" key="11">
    <source>
        <dbReference type="Proteomes" id="UP001154078"/>
    </source>
</evidence>
<evidence type="ECO:0000256" key="6">
    <source>
        <dbReference type="PROSITE-ProRule" id="PRU10141"/>
    </source>
</evidence>
<dbReference type="GO" id="GO:0009966">
    <property type="term" value="P:regulation of signal transduction"/>
    <property type="evidence" value="ECO:0007669"/>
    <property type="project" value="TreeGrafter"/>
</dbReference>
<evidence type="ECO:0000256" key="2">
    <source>
        <dbReference type="ARBA" id="ARBA00022679"/>
    </source>
</evidence>
<dbReference type="InterPro" id="IPR000719">
    <property type="entry name" value="Prot_kinase_dom"/>
</dbReference>
<dbReference type="GO" id="GO:0005524">
    <property type="term" value="F:ATP binding"/>
    <property type="evidence" value="ECO:0007669"/>
    <property type="project" value="UniProtKB-UniRule"/>
</dbReference>
<keyword evidence="1 7" id="KW-0723">Serine/threonine-protein kinase</keyword>
<keyword evidence="11" id="KW-1185">Reference proteome</keyword>
<dbReference type="InterPro" id="IPR011009">
    <property type="entry name" value="Kinase-like_dom_sf"/>
</dbReference>
<dbReference type="EMBL" id="OV121135">
    <property type="protein sequence ID" value="CAH0554583.1"/>
    <property type="molecule type" value="Genomic_DNA"/>
</dbReference>
<accession>A0A9P0B1J3</accession>
<dbReference type="GO" id="GO:0004703">
    <property type="term" value="F:G protein-coupled receptor kinase activity"/>
    <property type="evidence" value="ECO:0007669"/>
    <property type="project" value="TreeGrafter"/>
</dbReference>
<dbReference type="CDD" id="cd05578">
    <property type="entry name" value="STKc_Yank1"/>
    <property type="match status" value="1"/>
</dbReference>
<evidence type="ECO:0000256" key="1">
    <source>
        <dbReference type="ARBA" id="ARBA00022527"/>
    </source>
</evidence>
<dbReference type="Gene3D" id="3.30.200.20">
    <property type="entry name" value="Phosphorylase Kinase, domain 1"/>
    <property type="match status" value="1"/>
</dbReference>
<dbReference type="PROSITE" id="PS00108">
    <property type="entry name" value="PROTEIN_KINASE_ST"/>
    <property type="match status" value="1"/>
</dbReference>
<dbReference type="PANTHER" id="PTHR24355:SF30">
    <property type="entry name" value="SERINE_THREONINE-PROTEIN KINASE 32B ISOFORM X1"/>
    <property type="match status" value="1"/>
</dbReference>
<keyword evidence="5 6" id="KW-0067">ATP-binding</keyword>
<evidence type="ECO:0000256" key="8">
    <source>
        <dbReference type="SAM" id="MobiDB-lite"/>
    </source>
</evidence>
<dbReference type="OrthoDB" id="354826at2759"/>
<feature type="binding site" evidence="6">
    <location>
        <position position="52"/>
    </location>
    <ligand>
        <name>ATP</name>
        <dbReference type="ChEBI" id="CHEBI:30616"/>
    </ligand>
</feature>
<evidence type="ECO:0000256" key="7">
    <source>
        <dbReference type="RuleBase" id="RU000304"/>
    </source>
</evidence>
<gene>
    <name evidence="10" type="ORF">MELIAE_LOCUS6132</name>
</gene>
<evidence type="ECO:0000256" key="5">
    <source>
        <dbReference type="ARBA" id="ARBA00022840"/>
    </source>
</evidence>
<evidence type="ECO:0000313" key="10">
    <source>
        <dbReference type="EMBL" id="CAH0554583.1"/>
    </source>
</evidence>
<feature type="domain" description="Protein kinase" evidence="9">
    <location>
        <begin position="23"/>
        <end position="298"/>
    </location>
</feature>
<keyword evidence="3 6" id="KW-0547">Nucleotide-binding</keyword>
<dbReference type="SUPFAM" id="SSF56112">
    <property type="entry name" value="Protein kinase-like (PK-like)"/>
    <property type="match status" value="1"/>
</dbReference>
<feature type="region of interest" description="Disordered" evidence="8">
    <location>
        <begin position="405"/>
        <end position="428"/>
    </location>
</feature>
<reference evidence="10" key="1">
    <citation type="submission" date="2021-12" db="EMBL/GenBank/DDBJ databases">
        <authorList>
            <person name="King R."/>
        </authorList>
    </citation>
    <scope>NUCLEOTIDE SEQUENCE</scope>
</reference>
<evidence type="ECO:0000259" key="9">
    <source>
        <dbReference type="PROSITE" id="PS50011"/>
    </source>
</evidence>
<keyword evidence="4" id="KW-0418">Kinase</keyword>
<dbReference type="AlphaFoldDB" id="A0A9P0B1J3"/>
<name>A0A9P0B1J3_BRAAE</name>
<dbReference type="InterPro" id="IPR017441">
    <property type="entry name" value="Protein_kinase_ATP_BS"/>
</dbReference>
<evidence type="ECO:0000256" key="4">
    <source>
        <dbReference type="ARBA" id="ARBA00022777"/>
    </source>
</evidence>
<comment type="similarity">
    <text evidence="7">Belongs to the protein kinase superfamily.</text>
</comment>
<sequence>MGANQSGRMDKTLYGQEVNFDHFQILRAIGKGSFGKVCIVQKKDTKQMFAMKYMNKHQCLERDALKNVLKEVEILTKLEHPFLVNIWFSFQDEEDFFMVTDLLLGGDLRFHIHQEVHFSEESIKLMICELALALDYLQTKNIIHRDIKPDNILLDEEGNIKLFLGHFHLTDFNIATVLNDNELATSMSGTKPYIAPEIFDCAVDLCVGYSYAVDWWSLGVVAYEALARARPYDIHSTTSFQDVRILFQLGYEFPKKWSDGICDLLSKLLANSPGLRISSLQEVKQVKCLQKYDMDMVFQRMYTPAFVPAKDHLNCDPTFELEEMIVETKPLHKKKKRLAKQRSLREIQGSLSIDMDVDSPINVQTSIVPEFIVYNRYQEIEKREREEKEEAWENELELAMCSPNDQKKEEELPNSSQNSDTQKQKKSQFRKLSKCGILKINLMKSSEDIPEEPWEGCSTRIGYLSLPKSDNPVTQINEVKLQNIDYIDRTPSPVEQRL</sequence>
<evidence type="ECO:0000256" key="3">
    <source>
        <dbReference type="ARBA" id="ARBA00022741"/>
    </source>
</evidence>
<dbReference type="PROSITE" id="PS50011">
    <property type="entry name" value="PROTEIN_KINASE_DOM"/>
    <property type="match status" value="1"/>
</dbReference>
<organism evidence="10 11">
    <name type="scientific">Brassicogethes aeneus</name>
    <name type="common">Rape pollen beetle</name>
    <name type="synonym">Meligethes aeneus</name>
    <dbReference type="NCBI Taxonomy" id="1431903"/>
    <lineage>
        <taxon>Eukaryota</taxon>
        <taxon>Metazoa</taxon>
        <taxon>Ecdysozoa</taxon>
        <taxon>Arthropoda</taxon>
        <taxon>Hexapoda</taxon>
        <taxon>Insecta</taxon>
        <taxon>Pterygota</taxon>
        <taxon>Neoptera</taxon>
        <taxon>Endopterygota</taxon>
        <taxon>Coleoptera</taxon>
        <taxon>Polyphaga</taxon>
        <taxon>Cucujiformia</taxon>
        <taxon>Nitidulidae</taxon>
        <taxon>Meligethinae</taxon>
        <taxon>Brassicogethes</taxon>
    </lineage>
</organism>
<dbReference type="GO" id="GO:0007186">
    <property type="term" value="P:G protein-coupled receptor signaling pathway"/>
    <property type="evidence" value="ECO:0007669"/>
    <property type="project" value="TreeGrafter"/>
</dbReference>
<dbReference type="Pfam" id="PF00069">
    <property type="entry name" value="Pkinase"/>
    <property type="match status" value="1"/>
</dbReference>
<dbReference type="Gene3D" id="1.10.510.10">
    <property type="entry name" value="Transferase(Phosphotransferase) domain 1"/>
    <property type="match status" value="1"/>
</dbReference>
<dbReference type="FunFam" id="1.10.510.10:FF:000169">
    <property type="entry name" value="Serine/threonine-protein kinase 32A"/>
    <property type="match status" value="1"/>
</dbReference>
<proteinExistence type="inferred from homology"/>
<dbReference type="Proteomes" id="UP001154078">
    <property type="component" value="Chromosome 4"/>
</dbReference>